<evidence type="ECO:0000256" key="15">
    <source>
        <dbReference type="ARBA" id="ARBA00023002"/>
    </source>
</evidence>
<name>A0A6N3EZ12_9FIRM</name>
<protein>
    <recommendedName>
        <fullName evidence="9">Riboflavin biosynthesis protein RibD</fullName>
        <ecNumber evidence="8">1.1.1.193</ecNumber>
        <ecNumber evidence="7">3.5.4.26</ecNumber>
    </recommendedName>
</protein>
<sequence length="430" mass="46198">MRDEQYTGKPQTAEYEQDKQYMLRALTLAKRATGFTHPNPMVGAVVVKNGEIIGEGYHQKAGEAHAEVHALKAAGENAKGATLYVTLEPCAHYGKTPPCAKRVIEAGIKRVVVGLIDPNPLVAGKGIQMIREAGIEVTTGILEKECAKLVEGFLTFIKTGKPFVTLKSAMSLDGKIATRTGHSQWITNETARRDGHKLRALHDAILTGIGTVLSDNPSLNCRWQPEDVNEYAVHQPDVIVLDSMGRTPTDANIFKQDHRKVYIFVSSACETSRIKVLEDVGAQVIILDDRTNVTNTTDTTNTTNTTNTTVATDTGDATAIKQSGATKGQLPIEQILTKMAELGFTSVLVEGGSQVIASFVEARAFDKIVTYIGNTIIGGQAALGAISGTGIDQLADGVDLVFESVEILANNIRIETYLAGRSGAYVHGNH</sequence>
<dbReference type="Pfam" id="PF01872">
    <property type="entry name" value="RibD_C"/>
    <property type="match status" value="2"/>
</dbReference>
<dbReference type="SUPFAM" id="SSF53597">
    <property type="entry name" value="Dihydrofolate reductase-like"/>
    <property type="match status" value="1"/>
</dbReference>
<dbReference type="InterPro" id="IPR024072">
    <property type="entry name" value="DHFR-like_dom_sf"/>
</dbReference>
<evidence type="ECO:0000256" key="10">
    <source>
        <dbReference type="ARBA" id="ARBA00022619"/>
    </source>
</evidence>
<dbReference type="EC" id="3.5.4.26" evidence="7"/>
<dbReference type="CDD" id="cd01284">
    <property type="entry name" value="Riboflavin_deaminase-reductase"/>
    <property type="match status" value="1"/>
</dbReference>
<dbReference type="EMBL" id="CACRUX010000092">
    <property type="protein sequence ID" value="VYU44991.1"/>
    <property type="molecule type" value="Genomic_DNA"/>
</dbReference>
<dbReference type="PANTHER" id="PTHR38011:SF7">
    <property type="entry name" value="2,5-DIAMINO-6-RIBOSYLAMINO-4(3H)-PYRIMIDINONE 5'-PHOSPHATE REDUCTASE"/>
    <property type="match status" value="1"/>
</dbReference>
<dbReference type="RefSeq" id="WP_021842096.1">
    <property type="nucleotide sequence ID" value="NZ_CACRUX010000092.1"/>
</dbReference>
<comment type="catalytic activity">
    <reaction evidence="17">
        <text>5-amino-6-(5-phospho-D-ribitylamino)uracil + NADP(+) = 5-amino-6-(5-phospho-D-ribosylamino)uracil + NADPH + H(+)</text>
        <dbReference type="Rhea" id="RHEA:17845"/>
        <dbReference type="ChEBI" id="CHEBI:15378"/>
        <dbReference type="ChEBI" id="CHEBI:57783"/>
        <dbReference type="ChEBI" id="CHEBI:58349"/>
        <dbReference type="ChEBI" id="CHEBI:58421"/>
        <dbReference type="ChEBI" id="CHEBI:58453"/>
        <dbReference type="EC" id="1.1.1.193"/>
    </reaction>
</comment>
<dbReference type="InterPro" id="IPR016192">
    <property type="entry name" value="APOBEC/CMP_deaminase_Zn-bd"/>
</dbReference>
<evidence type="ECO:0000256" key="14">
    <source>
        <dbReference type="ARBA" id="ARBA00022857"/>
    </source>
</evidence>
<evidence type="ECO:0000256" key="6">
    <source>
        <dbReference type="ARBA" id="ARBA00007417"/>
    </source>
</evidence>
<dbReference type="InterPro" id="IPR004794">
    <property type="entry name" value="Eubact_RibD"/>
</dbReference>
<accession>A0A6N3EZ12</accession>
<dbReference type="GO" id="GO:0009231">
    <property type="term" value="P:riboflavin biosynthetic process"/>
    <property type="evidence" value="ECO:0007669"/>
    <property type="project" value="UniProtKB-UniPathway"/>
</dbReference>
<comment type="similarity">
    <text evidence="6">In the C-terminal section; belongs to the HTP reductase family.</text>
</comment>
<dbReference type="GO" id="GO:0008703">
    <property type="term" value="F:5-amino-6-(5-phosphoribosylamino)uracil reductase activity"/>
    <property type="evidence" value="ECO:0007669"/>
    <property type="project" value="UniProtKB-EC"/>
</dbReference>
<keyword evidence="14" id="KW-0521">NADP</keyword>
<dbReference type="FunFam" id="3.40.140.10:FF:000025">
    <property type="entry name" value="Riboflavin biosynthesis protein RibD"/>
    <property type="match status" value="1"/>
</dbReference>
<comment type="function">
    <text evidence="2">Converts 2,5-diamino-6-(ribosylamino)-4(3h)-pyrimidinone 5'-phosphate into 5-amino-6-(ribosylamino)-2,4(1h,3h)-pyrimidinedione 5'-phosphate.</text>
</comment>
<dbReference type="InterPro" id="IPR016193">
    <property type="entry name" value="Cytidine_deaminase-like"/>
</dbReference>
<comment type="similarity">
    <text evidence="5">In the N-terminal section; belongs to the cytidine and deoxycytidylate deaminase family.</text>
</comment>
<evidence type="ECO:0000259" key="19">
    <source>
        <dbReference type="PROSITE" id="PS51747"/>
    </source>
</evidence>
<dbReference type="InterPro" id="IPR002734">
    <property type="entry name" value="RibDG_C"/>
</dbReference>
<feature type="domain" description="CMP/dCMP-type deaminase" evidence="19">
    <location>
        <begin position="16"/>
        <end position="138"/>
    </location>
</feature>
<keyword evidence="10" id="KW-0686">Riboflavin biosynthesis</keyword>
<dbReference type="NCBIfam" id="TIGR00326">
    <property type="entry name" value="eubact_ribD"/>
    <property type="match status" value="1"/>
</dbReference>
<dbReference type="PROSITE" id="PS51747">
    <property type="entry name" value="CYT_DCMP_DEAMINASES_2"/>
    <property type="match status" value="1"/>
</dbReference>
<dbReference type="PROSITE" id="PS00903">
    <property type="entry name" value="CYT_DCMP_DEAMINASES_1"/>
    <property type="match status" value="1"/>
</dbReference>
<dbReference type="Gene3D" id="3.40.140.10">
    <property type="entry name" value="Cytidine Deaminase, domain 2"/>
    <property type="match status" value="1"/>
</dbReference>
<evidence type="ECO:0000256" key="18">
    <source>
        <dbReference type="ARBA" id="ARBA00049886"/>
    </source>
</evidence>
<keyword evidence="11" id="KW-0479">Metal-binding</keyword>
<evidence type="ECO:0000256" key="12">
    <source>
        <dbReference type="ARBA" id="ARBA00022801"/>
    </source>
</evidence>
<evidence type="ECO:0000256" key="17">
    <source>
        <dbReference type="ARBA" id="ARBA00049861"/>
    </source>
</evidence>
<keyword evidence="13" id="KW-0862">Zinc</keyword>
<comment type="catalytic activity">
    <reaction evidence="18">
        <text>2,5-diamino-6-hydroxy-4-(5-phosphoribosylamino)-pyrimidine + H2O + H(+) = 5-amino-6-(5-phospho-D-ribosylamino)uracil + NH4(+)</text>
        <dbReference type="Rhea" id="RHEA:21868"/>
        <dbReference type="ChEBI" id="CHEBI:15377"/>
        <dbReference type="ChEBI" id="CHEBI:15378"/>
        <dbReference type="ChEBI" id="CHEBI:28938"/>
        <dbReference type="ChEBI" id="CHEBI:58453"/>
        <dbReference type="ChEBI" id="CHEBI:58614"/>
        <dbReference type="EC" id="3.5.4.26"/>
    </reaction>
</comment>
<proteinExistence type="inferred from homology"/>
<evidence type="ECO:0000256" key="13">
    <source>
        <dbReference type="ARBA" id="ARBA00022833"/>
    </source>
</evidence>
<evidence type="ECO:0000256" key="9">
    <source>
        <dbReference type="ARBA" id="ARBA00019930"/>
    </source>
</evidence>
<evidence type="ECO:0000256" key="7">
    <source>
        <dbReference type="ARBA" id="ARBA00012766"/>
    </source>
</evidence>
<organism evidence="20">
    <name type="scientific">Veillonella ratti</name>
    <dbReference type="NCBI Taxonomy" id="103892"/>
    <lineage>
        <taxon>Bacteria</taxon>
        <taxon>Bacillati</taxon>
        <taxon>Bacillota</taxon>
        <taxon>Negativicutes</taxon>
        <taxon>Veillonellales</taxon>
        <taxon>Veillonellaceae</taxon>
        <taxon>Veillonella</taxon>
    </lineage>
</organism>
<dbReference type="GO" id="GO:0008270">
    <property type="term" value="F:zinc ion binding"/>
    <property type="evidence" value="ECO:0007669"/>
    <property type="project" value="InterPro"/>
</dbReference>
<dbReference type="GO" id="GO:0008835">
    <property type="term" value="F:diaminohydroxyphosphoribosylaminopyrimidine deaminase activity"/>
    <property type="evidence" value="ECO:0007669"/>
    <property type="project" value="UniProtKB-EC"/>
</dbReference>
<dbReference type="PANTHER" id="PTHR38011">
    <property type="entry name" value="DIHYDROFOLATE REDUCTASE FAMILY PROTEIN (AFU_ORTHOLOGUE AFUA_8G06820)"/>
    <property type="match status" value="1"/>
</dbReference>
<keyword evidence="15" id="KW-0560">Oxidoreductase</keyword>
<evidence type="ECO:0000256" key="3">
    <source>
        <dbReference type="ARBA" id="ARBA00004882"/>
    </source>
</evidence>
<dbReference type="EC" id="1.1.1.193" evidence="8"/>
<evidence type="ECO:0000256" key="4">
    <source>
        <dbReference type="ARBA" id="ARBA00004910"/>
    </source>
</evidence>
<dbReference type="Gene3D" id="3.40.430.10">
    <property type="entry name" value="Dihydrofolate Reductase, subunit A"/>
    <property type="match status" value="1"/>
</dbReference>
<dbReference type="InterPro" id="IPR050765">
    <property type="entry name" value="Riboflavin_Biosynth_HTPR"/>
</dbReference>
<dbReference type="AlphaFoldDB" id="A0A6N3EZ12"/>
<evidence type="ECO:0000256" key="16">
    <source>
        <dbReference type="ARBA" id="ARBA00023268"/>
    </source>
</evidence>
<evidence type="ECO:0000256" key="8">
    <source>
        <dbReference type="ARBA" id="ARBA00013173"/>
    </source>
</evidence>
<comment type="cofactor">
    <cofactor evidence="1">
        <name>Zn(2+)</name>
        <dbReference type="ChEBI" id="CHEBI:29105"/>
    </cofactor>
</comment>
<comment type="pathway">
    <text evidence="3">Cofactor biosynthesis; riboflavin biosynthesis; 5-amino-6-(D-ribitylamino)uracil from GTP: step 2/4.</text>
</comment>
<evidence type="ECO:0000256" key="2">
    <source>
        <dbReference type="ARBA" id="ARBA00002151"/>
    </source>
</evidence>
<evidence type="ECO:0000256" key="5">
    <source>
        <dbReference type="ARBA" id="ARBA00005259"/>
    </source>
</evidence>
<reference evidence="20" key="1">
    <citation type="submission" date="2019-11" db="EMBL/GenBank/DDBJ databases">
        <authorList>
            <person name="Feng L."/>
        </authorList>
    </citation>
    <scope>NUCLEOTIDE SEQUENCE</scope>
    <source>
        <strain evidence="20">VrattiLFYP33</strain>
    </source>
</reference>
<keyword evidence="12" id="KW-0378">Hydrolase</keyword>
<dbReference type="Pfam" id="PF00383">
    <property type="entry name" value="dCMP_cyt_deam_1"/>
    <property type="match status" value="1"/>
</dbReference>
<comment type="pathway">
    <text evidence="4">Cofactor biosynthesis; riboflavin biosynthesis; 5-amino-6-(D-ribitylamino)uracil from GTP: step 3/4.</text>
</comment>
<evidence type="ECO:0000256" key="1">
    <source>
        <dbReference type="ARBA" id="ARBA00001947"/>
    </source>
</evidence>
<dbReference type="UniPathway" id="UPA00275">
    <property type="reaction ID" value="UER00401"/>
</dbReference>
<keyword evidence="16" id="KW-0511">Multifunctional enzyme</keyword>
<evidence type="ECO:0000313" key="20">
    <source>
        <dbReference type="EMBL" id="VYU44991.1"/>
    </source>
</evidence>
<evidence type="ECO:0000256" key="11">
    <source>
        <dbReference type="ARBA" id="ARBA00022723"/>
    </source>
</evidence>
<dbReference type="SUPFAM" id="SSF53927">
    <property type="entry name" value="Cytidine deaminase-like"/>
    <property type="match status" value="1"/>
</dbReference>
<dbReference type="InterPro" id="IPR002125">
    <property type="entry name" value="CMP_dCMP_dom"/>
</dbReference>
<gene>
    <name evidence="20" type="primary">ribD_1</name>
    <name evidence="20" type="ORF">VRLFYP33_02089</name>
</gene>